<evidence type="ECO:0008006" key="4">
    <source>
        <dbReference type="Google" id="ProtNLM"/>
    </source>
</evidence>
<dbReference type="eggNOG" id="COG3386">
    <property type="taxonomic scope" value="Bacteria"/>
</dbReference>
<evidence type="ECO:0000256" key="1">
    <source>
        <dbReference type="SAM" id="Phobius"/>
    </source>
</evidence>
<dbReference type="AlphaFoldDB" id="A0A0A1YE80"/>
<name>A0A0A1YE80_9PSED</name>
<protein>
    <recommendedName>
        <fullName evidence="4">Strictosidine synthase conserved region domain-containing protein</fullName>
    </recommendedName>
</protein>
<comment type="caution">
    <text evidence="2">The sequence shown here is derived from an EMBL/GenBank/DDBJ whole genome shotgun (WGS) entry which is preliminary data.</text>
</comment>
<evidence type="ECO:0000313" key="3">
    <source>
        <dbReference type="Proteomes" id="UP000030063"/>
    </source>
</evidence>
<gene>
    <name evidence="2" type="ORF">TMS3_0122915</name>
</gene>
<dbReference type="STRING" id="1395571.TMS3_0122915"/>
<reference evidence="2 3" key="1">
    <citation type="journal article" date="2014" name="Genome Announc.">
        <title>Draft Genome Sequence of Petroleum Oil-Degrading Marine Bacterium Pseudomonas taeanensis Strain MS-3, Isolated from a Crude Oil-Contaminated Seashore.</title>
        <authorList>
            <person name="Lee S.Y."/>
            <person name="Kim S.H."/>
            <person name="Lee D.G."/>
            <person name="Shin S."/>
            <person name="Yun S.H."/>
            <person name="Choi C.W."/>
            <person name="Chung Y.H."/>
            <person name="Choi J.S."/>
            <person name="Kahng H.Y."/>
            <person name="Kim S.I."/>
        </authorList>
    </citation>
    <scope>NUCLEOTIDE SEQUENCE [LARGE SCALE GENOMIC DNA]</scope>
    <source>
        <strain evidence="2 3">MS-3</strain>
    </source>
</reference>
<organism evidence="2 3">
    <name type="scientific">Pseudomonas taeanensis MS-3</name>
    <dbReference type="NCBI Taxonomy" id="1395571"/>
    <lineage>
        <taxon>Bacteria</taxon>
        <taxon>Pseudomonadati</taxon>
        <taxon>Pseudomonadota</taxon>
        <taxon>Gammaproteobacteria</taxon>
        <taxon>Pseudomonadales</taxon>
        <taxon>Pseudomonadaceae</taxon>
        <taxon>Pseudomonas</taxon>
    </lineage>
</organism>
<dbReference type="InterPro" id="IPR011042">
    <property type="entry name" value="6-blade_b-propeller_TolB-like"/>
</dbReference>
<proteinExistence type="predicted"/>
<dbReference type="SUPFAM" id="SSF101898">
    <property type="entry name" value="NHL repeat"/>
    <property type="match status" value="1"/>
</dbReference>
<dbReference type="Proteomes" id="UP000030063">
    <property type="component" value="Unassembled WGS sequence"/>
</dbReference>
<dbReference type="Gene3D" id="2.120.10.30">
    <property type="entry name" value="TolB, C-terminal domain"/>
    <property type="match status" value="1"/>
</dbReference>
<accession>A0A0A1YE80</accession>
<keyword evidence="3" id="KW-1185">Reference proteome</keyword>
<feature type="transmembrane region" description="Helical" evidence="1">
    <location>
        <begin position="12"/>
        <end position="30"/>
    </location>
</feature>
<keyword evidence="1" id="KW-0812">Transmembrane</keyword>
<sequence length="288" mass="31214">MSMQLRQKYLRWLMLVLGISLVPAIGYPAWRHLYPVAASQGWGYQVFHADIPKVSALVQDEQGALFISQELSGGKGSILKRESDGSLTTMLSGLSKPDGLALYGGGVAVGQEGGKFPVLLLRGNQTEPLFGADDVESLASDGHFLYAIEDKKLGRLLRFDPLSGEVVTLRDGLDEGEAITACADGRLFYTEKSKGWVKQWQASGEDTLVQAGLNAPGFLLCSADGLWITEDATHMARVLLLDPEGQLQVILDHMRSVQTIIASTPGNYLVAEQGRDRILELTRLPSGS</sequence>
<dbReference type="RefSeq" id="WP_025167520.1">
    <property type="nucleotide sequence ID" value="NZ_AWSQ01000009.1"/>
</dbReference>
<keyword evidence="1" id="KW-1133">Transmembrane helix</keyword>
<keyword evidence="1" id="KW-0472">Membrane</keyword>
<evidence type="ECO:0000313" key="2">
    <source>
        <dbReference type="EMBL" id="KFX68052.1"/>
    </source>
</evidence>
<dbReference type="EMBL" id="AWSQ01000009">
    <property type="protein sequence ID" value="KFX68052.1"/>
    <property type="molecule type" value="Genomic_DNA"/>
</dbReference>